<proteinExistence type="predicted"/>
<evidence type="ECO:0000313" key="1">
    <source>
        <dbReference type="EMBL" id="RZF21679.1"/>
    </source>
</evidence>
<dbReference type="RefSeq" id="WP_115361301.1">
    <property type="nucleotide sequence ID" value="NZ_QDKL01000002.1"/>
</dbReference>
<sequence length="222" mass="25052">MRLKFLLSSIVFITILSFVSLYSSIDESGINRSTSSFNSSRSVADISCRQAMSEYLSASVNEENIMLWHLFKDDMAQVNARYLDHEDFDSLSADPDHNFKQTKTSLLEAVSGLYAQESGILAAGIARGPEGTEFVDGQGVFWDVKTPIAPLFDQNWRFNIEQSGNSIKHKLEAVDGIHILIDLSYIRPQNAVNLKEWINNNISKEHRSRIRYVVVPDGIVDY</sequence>
<name>A0ABY0IGN4_9BACT</name>
<evidence type="ECO:0008006" key="3">
    <source>
        <dbReference type="Google" id="ProtNLM"/>
    </source>
</evidence>
<evidence type="ECO:0000313" key="2">
    <source>
        <dbReference type="Proteomes" id="UP000443582"/>
    </source>
</evidence>
<accession>A0ABY0IGN4</accession>
<reference evidence="2" key="1">
    <citation type="journal article" date="2019" name="Int. J. Syst. Evol. Microbiol.">
        <title>Halobacteriovorax valvorus sp. nov., a novel prokaryotic predator isolated from coastal seawater of China.</title>
        <authorList>
            <person name="Chen M.-X."/>
        </authorList>
    </citation>
    <scope>NUCLEOTIDE SEQUENCE [LARGE SCALE GENOMIC DNA]</scope>
    <source>
        <strain evidence="2">BL9</strain>
    </source>
</reference>
<keyword evidence="2" id="KW-1185">Reference proteome</keyword>
<protein>
    <recommendedName>
        <fullName evidence="3">tRNA nuclease CdiA C-terminal domain-containing protein</fullName>
    </recommendedName>
</protein>
<dbReference type="Proteomes" id="UP000443582">
    <property type="component" value="Unassembled WGS sequence"/>
</dbReference>
<comment type="caution">
    <text evidence="1">The sequence shown here is derived from an EMBL/GenBank/DDBJ whole genome shotgun (WGS) entry which is preliminary data.</text>
</comment>
<gene>
    <name evidence="1" type="ORF">DAY19_08295</name>
</gene>
<organism evidence="1 2">
    <name type="scientific">Halobacteriovorax vibrionivorans</name>
    <dbReference type="NCBI Taxonomy" id="2152716"/>
    <lineage>
        <taxon>Bacteria</taxon>
        <taxon>Pseudomonadati</taxon>
        <taxon>Bdellovibrionota</taxon>
        <taxon>Bacteriovoracia</taxon>
        <taxon>Bacteriovoracales</taxon>
        <taxon>Halobacteriovoraceae</taxon>
        <taxon>Halobacteriovorax</taxon>
    </lineage>
</organism>
<dbReference type="EMBL" id="QDKL01000002">
    <property type="protein sequence ID" value="RZF21679.1"/>
    <property type="molecule type" value="Genomic_DNA"/>
</dbReference>